<dbReference type="CDD" id="cd17719">
    <property type="entry name" value="BRCT_Rev1"/>
    <property type="match status" value="1"/>
</dbReference>
<dbReference type="InterPro" id="IPR036775">
    <property type="entry name" value="DNA_pol_Y-fam_lit_finger_sf"/>
</dbReference>
<dbReference type="AlphaFoldDB" id="A0AAD4SNX9"/>
<dbReference type="SUPFAM" id="SSF100879">
    <property type="entry name" value="Lesion bypass DNA polymerase (Y-family), little finger domain"/>
    <property type="match status" value="1"/>
</dbReference>
<keyword evidence="4 13" id="KW-0237">DNA synthesis</keyword>
<evidence type="ECO:0000256" key="4">
    <source>
        <dbReference type="ARBA" id="ARBA00022634"/>
    </source>
</evidence>
<evidence type="ECO:0000256" key="14">
    <source>
        <dbReference type="PIRSR" id="PIRSR036573-2"/>
    </source>
</evidence>
<evidence type="ECO:0000256" key="7">
    <source>
        <dbReference type="ARBA" id="ARBA00022723"/>
    </source>
</evidence>
<dbReference type="InterPro" id="IPR043502">
    <property type="entry name" value="DNA/RNA_pol_sf"/>
</dbReference>
<dbReference type="Gene3D" id="3.30.70.270">
    <property type="match status" value="1"/>
</dbReference>
<dbReference type="Gene3D" id="6.10.250.1630">
    <property type="match status" value="1"/>
</dbReference>
<feature type="compositionally biased region" description="Low complexity" evidence="15">
    <location>
        <begin position="1"/>
        <end position="23"/>
    </location>
</feature>
<feature type="binding site" evidence="14">
    <location>
        <position position="486"/>
    </location>
    <ligand>
        <name>Mg(2+)</name>
        <dbReference type="ChEBI" id="CHEBI:18420"/>
        <label>1</label>
    </ligand>
</feature>
<reference evidence="18" key="1">
    <citation type="submission" date="2022-04" db="EMBL/GenBank/DDBJ databases">
        <title>A functionally conserved STORR gene fusion in Papaver species that diverged 16.8 million years ago.</title>
        <authorList>
            <person name="Catania T."/>
        </authorList>
    </citation>
    <scope>NUCLEOTIDE SEQUENCE</scope>
    <source>
        <strain evidence="18">S-188037</strain>
    </source>
</reference>
<dbReference type="InterPro" id="IPR001126">
    <property type="entry name" value="UmuC"/>
</dbReference>
<dbReference type="CDD" id="cd01701">
    <property type="entry name" value="PolY_Rev1"/>
    <property type="match status" value="1"/>
</dbReference>
<comment type="caution">
    <text evidence="18">The sequence shown here is derived from an EMBL/GenBank/DDBJ whole genome shotgun (WGS) entry which is preliminary data.</text>
</comment>
<dbReference type="PANTHER" id="PTHR45990">
    <property type="entry name" value="DNA REPAIR PROTEIN REV1"/>
    <property type="match status" value="1"/>
</dbReference>
<dbReference type="Gene3D" id="3.40.50.10190">
    <property type="entry name" value="BRCT domain"/>
    <property type="match status" value="1"/>
</dbReference>
<keyword evidence="19" id="KW-1185">Reference proteome</keyword>
<dbReference type="Gene3D" id="1.10.150.20">
    <property type="entry name" value="5' to 3' exonuclease, C-terminal subdomain"/>
    <property type="match status" value="1"/>
</dbReference>
<evidence type="ECO:0000256" key="13">
    <source>
        <dbReference type="PIRNR" id="PIRNR036573"/>
    </source>
</evidence>
<dbReference type="PIRSF" id="PIRSF036573">
    <property type="entry name" value="REV1"/>
    <property type="match status" value="1"/>
</dbReference>
<dbReference type="GO" id="GO:0042276">
    <property type="term" value="P:error-prone translesion synthesis"/>
    <property type="evidence" value="ECO:0007669"/>
    <property type="project" value="InterPro"/>
</dbReference>
<evidence type="ECO:0000256" key="12">
    <source>
        <dbReference type="ARBA" id="ARBA00023242"/>
    </source>
</evidence>
<keyword evidence="9 14" id="KW-0460">Magnesium</keyword>
<dbReference type="Gene3D" id="3.40.1170.60">
    <property type="match status" value="1"/>
</dbReference>
<dbReference type="Gene3D" id="6.10.250.1490">
    <property type="match status" value="1"/>
</dbReference>
<keyword evidence="7 14" id="KW-0479">Metal-binding</keyword>
<dbReference type="GO" id="GO:0003887">
    <property type="term" value="F:DNA-directed DNA polymerase activity"/>
    <property type="evidence" value="ECO:0007669"/>
    <property type="project" value="InterPro"/>
</dbReference>
<name>A0AAD4SNX9_9MAGN</name>
<dbReference type="Pfam" id="PF11799">
    <property type="entry name" value="IMS_C"/>
    <property type="match status" value="1"/>
</dbReference>
<evidence type="ECO:0000313" key="19">
    <source>
        <dbReference type="Proteomes" id="UP001202328"/>
    </source>
</evidence>
<dbReference type="GO" id="GO:0003684">
    <property type="term" value="F:damaged DNA binding"/>
    <property type="evidence" value="ECO:0007669"/>
    <property type="project" value="UniProtKB-UniRule"/>
</dbReference>
<evidence type="ECO:0000313" key="18">
    <source>
        <dbReference type="EMBL" id="KAI3914135.1"/>
    </source>
</evidence>
<dbReference type="FunFam" id="3.30.70.270:FF:000019">
    <property type="entry name" value="DNA repair protein REV1"/>
    <property type="match status" value="1"/>
</dbReference>
<dbReference type="SMART" id="SM00292">
    <property type="entry name" value="BRCT"/>
    <property type="match status" value="1"/>
</dbReference>
<evidence type="ECO:0000256" key="6">
    <source>
        <dbReference type="ARBA" id="ARBA00022695"/>
    </source>
</evidence>
<keyword evidence="8 13" id="KW-0227">DNA damage</keyword>
<evidence type="ECO:0000256" key="9">
    <source>
        <dbReference type="ARBA" id="ARBA00022842"/>
    </source>
</evidence>
<comment type="function">
    <text evidence="13">Deoxycytidyl transferase involved in DNA repair. Transfers a dCMP residue from dCTP to the 3'-end of a DNA primer in a template-dependent reaction. May assist in the first step in the bypass of abasic lesions by the insertion of a nucleotide opposite the lesion. Required for normal induction of mutations by physical and chemical agents.</text>
</comment>
<evidence type="ECO:0000256" key="8">
    <source>
        <dbReference type="ARBA" id="ARBA00022763"/>
    </source>
</evidence>
<feature type="domain" description="BRCT" evidence="16">
    <location>
        <begin position="86"/>
        <end position="177"/>
    </location>
</feature>
<evidence type="ECO:0000256" key="10">
    <source>
        <dbReference type="ARBA" id="ARBA00023125"/>
    </source>
</evidence>
<feature type="compositionally biased region" description="Low complexity" evidence="15">
    <location>
        <begin position="299"/>
        <end position="310"/>
    </location>
</feature>
<evidence type="ECO:0000256" key="15">
    <source>
        <dbReference type="SAM" id="MobiDB-lite"/>
    </source>
</evidence>
<dbReference type="Proteomes" id="UP001202328">
    <property type="component" value="Unassembled WGS sequence"/>
</dbReference>
<dbReference type="EMBL" id="JAJJMB010009386">
    <property type="protein sequence ID" value="KAI3914135.1"/>
    <property type="molecule type" value="Genomic_DNA"/>
</dbReference>
<comment type="cofactor">
    <cofactor evidence="14">
        <name>Mg(2+)</name>
        <dbReference type="ChEBI" id="CHEBI:18420"/>
    </cofactor>
    <text evidence="14">Binds 2 magnesium ions.</text>
</comment>
<dbReference type="SUPFAM" id="SSF56672">
    <property type="entry name" value="DNA/RNA polymerases"/>
    <property type="match status" value="1"/>
</dbReference>
<comment type="similarity">
    <text evidence="2 13">Belongs to the DNA polymerase type-Y family.</text>
</comment>
<feature type="compositionally biased region" description="Basic and acidic residues" evidence="15">
    <location>
        <begin position="769"/>
        <end position="781"/>
    </location>
</feature>
<keyword evidence="11 13" id="KW-0234">DNA repair</keyword>
<dbReference type="PROSITE" id="PS50173">
    <property type="entry name" value="UMUC"/>
    <property type="match status" value="1"/>
</dbReference>
<dbReference type="GO" id="GO:0070987">
    <property type="term" value="P:error-free translesion synthesis"/>
    <property type="evidence" value="ECO:0007669"/>
    <property type="project" value="TreeGrafter"/>
</dbReference>
<feature type="region of interest" description="Disordered" evidence="15">
    <location>
        <begin position="763"/>
        <end position="797"/>
    </location>
</feature>
<feature type="region of interest" description="Disordered" evidence="15">
    <location>
        <begin position="946"/>
        <end position="973"/>
    </location>
</feature>
<dbReference type="GO" id="GO:0046872">
    <property type="term" value="F:metal ion binding"/>
    <property type="evidence" value="ECO:0007669"/>
    <property type="project" value="UniProtKB-KW"/>
</dbReference>
<feature type="binding site" evidence="14">
    <location>
        <position position="487"/>
    </location>
    <ligand>
        <name>Mg(2+)</name>
        <dbReference type="ChEBI" id="CHEBI:18420"/>
        <label>1</label>
    </ligand>
</feature>
<dbReference type="PROSITE" id="PS50172">
    <property type="entry name" value="BRCT"/>
    <property type="match status" value="1"/>
</dbReference>
<evidence type="ECO:0000256" key="1">
    <source>
        <dbReference type="ARBA" id="ARBA00004123"/>
    </source>
</evidence>
<dbReference type="Gene3D" id="3.30.1490.100">
    <property type="entry name" value="DNA polymerase, Y-family, little finger domain"/>
    <property type="match status" value="1"/>
</dbReference>
<evidence type="ECO:0000256" key="5">
    <source>
        <dbReference type="ARBA" id="ARBA00022679"/>
    </source>
</evidence>
<dbReference type="InterPro" id="IPR012112">
    <property type="entry name" value="REV1"/>
</dbReference>
<dbReference type="InterPro" id="IPR053848">
    <property type="entry name" value="IMS_HHH_1"/>
</dbReference>
<feature type="binding site" evidence="14">
    <location>
        <position position="389"/>
    </location>
    <ligand>
        <name>Mg(2+)</name>
        <dbReference type="ChEBI" id="CHEBI:18420"/>
        <label>1</label>
    </ligand>
</feature>
<dbReference type="GO" id="GO:0017125">
    <property type="term" value="F:deoxycytidyl transferase activity"/>
    <property type="evidence" value="ECO:0007669"/>
    <property type="project" value="TreeGrafter"/>
</dbReference>
<keyword evidence="5 13" id="KW-0808">Transferase</keyword>
<feature type="domain" description="UmuC" evidence="17">
    <location>
        <begin position="385"/>
        <end position="566"/>
    </location>
</feature>
<evidence type="ECO:0000256" key="2">
    <source>
        <dbReference type="ARBA" id="ARBA00010945"/>
    </source>
</evidence>
<dbReference type="PANTHER" id="PTHR45990:SF1">
    <property type="entry name" value="DNA REPAIR PROTEIN REV1"/>
    <property type="match status" value="1"/>
</dbReference>
<dbReference type="GO" id="GO:0006281">
    <property type="term" value="P:DNA repair"/>
    <property type="evidence" value="ECO:0007669"/>
    <property type="project" value="UniProtKB-KW"/>
</dbReference>
<evidence type="ECO:0000259" key="16">
    <source>
        <dbReference type="PROSITE" id="PS50172"/>
    </source>
</evidence>
<organism evidence="18 19">
    <name type="scientific">Papaver atlanticum</name>
    <dbReference type="NCBI Taxonomy" id="357466"/>
    <lineage>
        <taxon>Eukaryota</taxon>
        <taxon>Viridiplantae</taxon>
        <taxon>Streptophyta</taxon>
        <taxon>Embryophyta</taxon>
        <taxon>Tracheophyta</taxon>
        <taxon>Spermatophyta</taxon>
        <taxon>Magnoliopsida</taxon>
        <taxon>Ranunculales</taxon>
        <taxon>Papaveraceae</taxon>
        <taxon>Papaveroideae</taxon>
        <taxon>Papaver</taxon>
    </lineage>
</organism>
<evidence type="ECO:0000256" key="3">
    <source>
        <dbReference type="ARBA" id="ARBA00020399"/>
    </source>
</evidence>
<feature type="region of interest" description="Disordered" evidence="15">
    <location>
        <begin position="271"/>
        <end position="313"/>
    </location>
</feature>
<dbReference type="FunFam" id="3.40.50.10190:FF:000011">
    <property type="entry name" value="DNA repair protein REV1"/>
    <property type="match status" value="1"/>
</dbReference>
<dbReference type="SUPFAM" id="SSF52113">
    <property type="entry name" value="BRCT domain"/>
    <property type="match status" value="1"/>
</dbReference>
<gene>
    <name evidence="18" type="ORF">MKW98_003208</name>
</gene>
<sequence>MSLNSSRSNNSGGKSKNSNNSNEQNKKRKTNQKTLGVAWGANSISSSKSASRNSPFSDFGSYMVEKNRKLRNQFDVDASGTSLGDSGKPLFHGVAIFVDGFTVPPSQELRSYMLKYGGRFENYFSRHRVTHIICSNLPDSKLKNIRSFSGGLPVIKPMWIVDSVAANKLLNWVPYQLDQLVELSRQPKLSAFFPLKSNTSSEVAEASSIHHLKLETAKCLSNGLDTSKDKSLSEAGDFVENSAECSGESVSSGHGTPFDVIREEPNSMDFEENCSEGRATEPCPTDVGDETKGKKTFESSPLKSSVSGGSYCSDKQTLKGSEQNIAGEGNPRHSTLGDPNFVKNYFKYSRLHFIGTWRNRYRKRFPSGPGCSVVSAPNVSQKVAIIHVDMDCFFVSVVIKSHPELRDKPVAVCHSDNPKGTAEISSANYPARDFGVRAGIFVRDAKALCPHLVILPYNFEACEEVADQFYDILHKHCSKVQAVSCDEAFLDVTDREDEDPERLASRIRQEIVDTTGCTASAGVAGNLLMARLATRTAKPDGQCYIPPYKVDNYLSELPIKELPGIGRVLEDKLKTRCIQTCSQLRMIPKESLQKDFGEKTGDMLWNYCRGIDNRAVGLLQETKSVGADVNWGVRFNDTKDSQNFLLNLCNEVSLRLQGCGVQGRTITLKVKKRRKDAGEPTKYMGCGDCENLSHSMTVPVATDDAEVLQRISKQLFGSFNIDVKEIRGVGLHVSKLENADVTRQGSGKNALTSWLASAPADMAKLSSPAKERGDGDSREAGPSHQLSANQSRGEARLSRVSMLPPISQLDMGVIDSLPPDLFSEVNEMYHGKLSKIIEKTKNKASSSGCTSVVEDVKGVKNKGKEPVFSHSAHVENTIDKSENKEKEFKLKNIQLATSFSRAGSSSAHITTSGEDRNDIMPASLSQVDMSVLEELPEEVKADILESLHRRPGCSSDSNRSAVRESPHASKSVGHIQMSALESASENSLWNGNPPVWVNIFKNSGDFMLNILGEMYHKSFPTGLLSSILQATISLHSSSLDTFNEGKDDAINSLCELLKQYIDLKIKYDIEEIYICFRLLRRFAAKSTVFIQVNELTHPYLQAAVSEHYGGNLNILYGKE</sequence>
<dbReference type="InterPro" id="IPR001357">
    <property type="entry name" value="BRCT_dom"/>
</dbReference>
<keyword evidence="12 13" id="KW-0539">Nucleus</keyword>
<dbReference type="InterPro" id="IPR036420">
    <property type="entry name" value="BRCT_dom_sf"/>
</dbReference>
<dbReference type="GO" id="GO:0005634">
    <property type="term" value="C:nucleus"/>
    <property type="evidence" value="ECO:0007669"/>
    <property type="project" value="UniProtKB-SubCell"/>
</dbReference>
<proteinExistence type="inferred from homology"/>
<dbReference type="InterPro" id="IPR017961">
    <property type="entry name" value="DNA_pol_Y-fam_little_finger"/>
</dbReference>
<dbReference type="NCBIfam" id="NF002677">
    <property type="entry name" value="PRK02406.1"/>
    <property type="match status" value="1"/>
</dbReference>
<comment type="subcellular location">
    <subcellularLocation>
        <location evidence="1 13">Nucleus</location>
    </subcellularLocation>
</comment>
<dbReference type="FunFam" id="3.30.1490.100:FF:000001">
    <property type="entry name" value="DNA repair protein REV1"/>
    <property type="match status" value="1"/>
</dbReference>
<evidence type="ECO:0000259" key="17">
    <source>
        <dbReference type="PROSITE" id="PS50173"/>
    </source>
</evidence>
<accession>A0AAD4SNX9</accession>
<protein>
    <recommendedName>
        <fullName evidence="3 13">DNA repair protein REV1</fullName>
        <ecNumber evidence="13">2.7.7.-</ecNumber>
    </recommendedName>
</protein>
<feature type="region of interest" description="Disordered" evidence="15">
    <location>
        <begin position="1"/>
        <end position="37"/>
    </location>
</feature>
<dbReference type="FunFam" id="3.40.1170.60:FF:000004">
    <property type="entry name" value="DNA repair protein REV1"/>
    <property type="match status" value="1"/>
</dbReference>
<dbReference type="Pfam" id="PF00533">
    <property type="entry name" value="BRCT"/>
    <property type="match status" value="1"/>
</dbReference>
<dbReference type="InterPro" id="IPR043128">
    <property type="entry name" value="Rev_trsase/Diguanyl_cyclase"/>
</dbReference>
<keyword evidence="10 13" id="KW-0238">DNA-binding</keyword>
<dbReference type="Pfam" id="PF00817">
    <property type="entry name" value="IMS"/>
    <property type="match status" value="1"/>
</dbReference>
<dbReference type="EC" id="2.7.7.-" evidence="13"/>
<evidence type="ECO:0000256" key="11">
    <source>
        <dbReference type="ARBA" id="ARBA00023204"/>
    </source>
</evidence>
<keyword evidence="6 13" id="KW-0548">Nucleotidyltransferase</keyword>
<dbReference type="Pfam" id="PF21999">
    <property type="entry name" value="IMS_HHH_1"/>
    <property type="match status" value="1"/>
</dbReference>